<feature type="region of interest" description="Disordered" evidence="2">
    <location>
        <begin position="1234"/>
        <end position="1264"/>
    </location>
</feature>
<comment type="caution">
    <text evidence="3">The sequence shown here is derived from an EMBL/GenBank/DDBJ whole genome shotgun (WGS) entry which is preliminary data.</text>
</comment>
<feature type="compositionally biased region" description="Polar residues" evidence="2">
    <location>
        <begin position="1242"/>
        <end position="1252"/>
    </location>
</feature>
<feature type="region of interest" description="Disordered" evidence="2">
    <location>
        <begin position="198"/>
        <end position="225"/>
    </location>
</feature>
<feature type="region of interest" description="Disordered" evidence="2">
    <location>
        <begin position="658"/>
        <end position="687"/>
    </location>
</feature>
<evidence type="ECO:0000256" key="1">
    <source>
        <dbReference type="SAM" id="Coils"/>
    </source>
</evidence>
<organism evidence="3 4">
    <name type="scientific">Batrachochytrium salamandrivorans</name>
    <dbReference type="NCBI Taxonomy" id="1357716"/>
    <lineage>
        <taxon>Eukaryota</taxon>
        <taxon>Fungi</taxon>
        <taxon>Fungi incertae sedis</taxon>
        <taxon>Chytridiomycota</taxon>
        <taxon>Chytridiomycota incertae sedis</taxon>
        <taxon>Chytridiomycetes</taxon>
        <taxon>Rhizophydiales</taxon>
        <taxon>Rhizophydiales incertae sedis</taxon>
        <taxon>Batrachochytrium</taxon>
    </lineage>
</organism>
<feature type="compositionally biased region" description="Low complexity" evidence="2">
    <location>
        <begin position="3298"/>
        <end position="3307"/>
    </location>
</feature>
<keyword evidence="4" id="KW-1185">Reference proteome</keyword>
<dbReference type="InterPro" id="IPR013783">
    <property type="entry name" value="Ig-like_fold"/>
</dbReference>
<dbReference type="PANTHER" id="PTHR39211">
    <property type="entry name" value="CHROMOSOME 7, WHOLE GENOME SHOTGUN SEQUENCE"/>
    <property type="match status" value="1"/>
</dbReference>
<feature type="compositionally biased region" description="Polar residues" evidence="2">
    <location>
        <begin position="2286"/>
        <end position="2309"/>
    </location>
</feature>
<accession>A0ABQ8FKJ8</accession>
<sequence>MLPLVNSSTTGTTNTGTINTGTTTTTEATIANPNTAVNANVSVSTPMPIVSTPRQPLIEVVGIGTKLVLDNVYLNSLHALHRLEIRNISNVPVRVKMRSNLASQIAFQLTNENLPDNDGHMSTRNMYLRASTSTSISGSAAFIQGATASQRGSTVARATQSPSTSTSPRITVASDAVHETVLHGSHSAVSTTSLDSSLDSLSVTNDSVDSPRFSTNRSSLSSSLGFTEPPPLTISDSQSFTTNTVEAASMWLSGFGTSSGYAHGHQFNQLFNYVNHIDEVLLESGQTQKIIVAFLPEVKDNRESVLTSQIPASSRLKSITGNRMDGGGMIEPSFIPQGEEEETFDFFEINGLLFFFAYKAENRQSSGNEASVNSIQGDADILKPYTQPAMERRSTVSSTFISAPVGPSDLHIQGTDYISATKTISTEPICHEEKLPENSPANNVFFELGVDSSAPILPSTESDPTSGIPDYQLTIKLRSRVCRSMLWTDIGSTGLIFDDCVVGGSYFKDFTIWNRSEIDLFWCLNTIDLSNQNGRNWLKFTDYNTGDAIENTPVPAYSHRRIRVTFKPRETGELNYDLQIENQNDSSNTVETRIHAIVHDVLREETLVINSGSMIDFGDCCAGLWRKRHITIKNTSNAVLDVLFQSDSPGVVFQLKSDDVSAETPETTTQQQHFHRRRHQQHQQLSLTDASDGGAVANNIQYSPVVSNQLQPDIILNHPDRPAIDRLQDISATFSGPSSELSPTQSSTSSRASSPLLQRKRTNSGMLLSGVSSGASITNNNIGVGGKGSSIIEAIELTRITSNSSSFDLSEEIDNAHTVDLPQRDALGVTTEDVTLIEEVQLRAGMERTIEVCYKPTHDPMTPDYRAGRLTKRNFRINLMYAHPGQQTREKKTIQAVSRTCTSFIEISPQILNFGDTNVNTLRSLPIKITNCSELSARVELRFVSKVLNSFRGEMTIHARQHIEVKVDIYPRKINPDYCKQITVVNLLNRDNDHIVDVRSTNIDKHRVTFHSLFYHILTPSSTNFVDFGSVILNSSVVRTFTIENISRKMLSLEITSSMPNDIRIFTKSTEPMEKMDSAPSASSAVERREKLLETLDDGRMMKRPTVDALSGGTNNTGSTGSILGLAGVSKPGRVIDETTTSLHQHGESSSAYLDLASTLDGPGRRSPRRKPPHVTQTAELKLLRKHYNRERKPLFAEEDLGARASANRGIKYTVTNVDDDPFSVSENSAMAYSSKRPLATSDHSAVLSETNPTEHVDDEHHTGPDDPLSLLFADVIQGSKLTIDALLLLIEKSTGVLPPLFPRASLEENYAKSQLMLKREFESAIEGGRLSPTSIVNIEPESSVTIILVLKALGSDMPHVQGKPRKHDAHVFLRMQKFDMDIKQPQFEQLLRGGLDAIPVRELMLRISLYRSIMELGQKNINFGVLDKNERRNKSIVIRNNSEAPLLYTIRKSGSIASGDIILGNHRMGVVRGYGKREVEFIFDPSLAGVFQEKLIVENILDRKNDQIMTLKANIRQPANFAIETLLLEFGACLVDNPSSISQEITISNTSQKHTRTFEIRVDPKELIFENFKAVLKFELVEDDADFFGSGDAADSADALGHTKSRKRPVKILSSEIEELIEQAEQKLKIAKRKGRKDKIKRLTDKLDKLRSGEVLDEYATDKHENSNESPVKGSKELQKTSISVITGDTILPDLVTGVITDDPEAGIGALRTSVVESPICAPDSSLFASAPDSKADQTSSSVTPSATQSINSIKAPPGKSDITADDSLPGTGVLRVKKTNYSITVTIEPRCIKSVKVFFTPVHFPTHLSSETTDRLNNNPPKLPIRRSTAAYAYADIDHSSSSVVSYSKSETDGISPMSTLQPIGVAGGVCSQIPNTTTVLPSRDLCKEVFIARIYVHEQKNTDVVKRVLCKAVVCFDHSTYLQELAKGCDYTTTESYMGGRDKISSISEFDRAAVDFSSVSAFQRVPSPLSNSTTTGSSNLATSNVIKEPAHIAMNVDAIGGETAAKGMTSVTPSSFLLNNDKGAHSPPSDNYEASRMDVSFLLGQERGSLDCSAKSTTLEGPASESSVMEPSFIQAPSHPFTLSVEVPLVDLGKLEIGERKDAYATITNGGDVETRFSFSGGPEGLSDLLFPLGIHILQPMETRRFDLTILPTQRGLQTCTARLVGIVPEDTLDVIFVYYGIRATYLHFPTLTHSKNTLSAVELDFGNCYVDPSRKYATIRALEVENLEDHDIFVSASSNLTQQCFIFSDGSLDRPMTDILMGPREVRTIFIALQPSLAGGSANSQPSSKKMNKNSPFSSTGTSREMASHISNQIDCRTLIGGIKFVVQIRDTTQVKYADKVPKCMPTPEGIVTLITQTLKFTATIGQSLLMVSHGLINFGVSTSINMKHMGCFWIYNLSPRLPLNYELRVSSPNLWLSKVCGVIDGASIVPQNGATPDQDMASACTLDPDTYTHAPSIIPSNIASGLSPSGLSTQLQNLLPATWSDGLPLCDRIDFVLIPTSSGFIHEIVDVININNSMQQVRVEIRHFVDPLCLSLSGITLLPPIDFKESTITKPPQSQLEFRPAVKWDTIYVGTSGAVSDMTGNLANSLAVQKKYRVETPPSYERSFEIENISQELLHIQPMSAMYLTVRWIVGNGSGFIVEHSDAHGSSSSNDGDVAPMPPAPGHSSLTLCGATLLLHPNEKVTLVLSVPCPRPVYEDDIWSAIVAGKKVIQDGMLLLQNIDLGTTIKMIELSAGYCISNGEVTPTAVDLGKVGHFSMWREVPFSFTIINLSDCPFQYEIEMPDVIDVTAISGQTDLGAFKRCIEPLGRHTVDAVFKPRNVDLPTLGSRVFPITIVNVFNARNTITCNVSALLTQFELRFDRLVGGQLDLPALIHPTPENSLPCDSWFTIINITDEDVRFDIGCTLSPNVADLLCIEVLSRFSNSPLVGGLSLPPRGTIEIKVRASELAGSRLTANETTSKYLTNSDGITLGTLWITSKNQAAVVLPQGELSGPDISHVSASASTAVPNMRMTETIPIRGTIIEGQTFTLSHQRVEFQSVMLSDSELDDNNESPPSEHVSATHLLLPQCEDVVITNISREFDLEFKIMVETPIELASTLDKIRIHPLDSNMAGRVDPGGRFILRIELLDPKMGGVSEDVKLHVVDINSLSKKVQTIFISIVEDTFGSLKPPKEPVNIDAGRVAANTPIGLFEPFRPLDANISEGVKSMSNTTGVHWDGDGLSMTGNVVGNVVGAGTAVNGSSARGISSVSIPNSANPYGQFVSEDDDLPFSDSRSGTSLGRSIGTSSRHMSVSDSMPSASSRRSTGFMVLRGCKKVADAISGEFEGLYELDLGQQDLGQTSVPKKIVIENTSGSRVHYRLGSITENDHLWMVFSRSDGILEAPRTTTASSGLLTSHTITLNFMVSVRGMFSTYLLVENIDNRRDTKIIRVSVEVVAKHNVRRSAVTVSNMTTSPATKRMLLMEPNNNRAFDVFTEGLDWNDSTIDIGPAYLGCVYSSRSLIICNRESVPLEFSFKSNLTYDNDSEMLFSLSPTNTKLFCNLTVEPESSARVCIHFWPGQSMPSTKGPSISSASRPSKSLVESAAVEKLVEIYINCRLVKDHQKTILFRAQLCQPQIMLSKTVFLYSGMIRSKMPVVVPDVSDGLNAQSQPQQMPEPAPSIIQFSPVADVFSVTNLLHDTLEYEILTDGVYFSMELVDSGLLPDATHMDNSGQLSSAASVGNTFVPSPTRIIRPQLAGFPRPLWTSTGLLSLGPMQSQQLRIVPLMDAISKNVETLKKEKYLLEHMVVYNKRRPSEKYSIHIKMSFGNVEIFHFASGSRLSFFSLESHIIRLIHELESMPAMYFDDCNLTPESIEKADNVHFLYIYVIDELIHYGTREHGTATYLQLATLLFTMIFSQTLFKEFAPATIKDAIGSDARIWPSNLLRWVVPFTNFMEHFPHRLITMEPLKMLARSLVLDHRKPVVSGGNSSGGGSSALSLPTAMSATSTGTSSVLK</sequence>
<feature type="compositionally biased region" description="Polar residues" evidence="2">
    <location>
        <begin position="1738"/>
        <end position="1754"/>
    </location>
</feature>
<feature type="compositionally biased region" description="Polar residues" evidence="2">
    <location>
        <begin position="3280"/>
        <end position="3297"/>
    </location>
</feature>
<feature type="region of interest" description="Disordered" evidence="2">
    <location>
        <begin position="2285"/>
        <end position="2309"/>
    </location>
</feature>
<gene>
    <name evidence="3" type="ORF">BASA50_002799</name>
</gene>
<feature type="region of interest" description="Disordered" evidence="2">
    <location>
        <begin position="3970"/>
        <end position="4002"/>
    </location>
</feature>
<feature type="region of interest" description="Disordered" evidence="2">
    <location>
        <begin position="3270"/>
        <end position="3307"/>
    </location>
</feature>
<proteinExistence type="predicted"/>
<dbReference type="EMBL" id="JAFCIX010000060">
    <property type="protein sequence ID" value="KAH6599774.1"/>
    <property type="molecule type" value="Genomic_DNA"/>
</dbReference>
<feature type="compositionally biased region" description="Polar residues" evidence="2">
    <location>
        <begin position="1143"/>
        <end position="1152"/>
    </location>
</feature>
<feature type="coiled-coil region" evidence="1">
    <location>
        <begin position="1611"/>
        <end position="1642"/>
    </location>
</feature>
<feature type="region of interest" description="Disordered" evidence="2">
    <location>
        <begin position="733"/>
        <end position="761"/>
    </location>
</feature>
<keyword evidence="1" id="KW-0175">Coiled coil</keyword>
<reference evidence="3 4" key="1">
    <citation type="submission" date="2021-02" db="EMBL/GenBank/DDBJ databases">
        <title>Variation within the Batrachochytrium salamandrivorans European outbreak.</title>
        <authorList>
            <person name="Kelly M."/>
            <person name="Pasmans F."/>
            <person name="Shea T.P."/>
            <person name="Munoz J.F."/>
            <person name="Carranza S."/>
            <person name="Cuomo C.A."/>
            <person name="Martel A."/>
        </authorList>
    </citation>
    <scope>NUCLEOTIDE SEQUENCE [LARGE SCALE GENOMIC DNA]</scope>
    <source>
        <strain evidence="3 4">AMFP18/2</strain>
    </source>
</reference>
<feature type="compositionally biased region" description="Low complexity" evidence="2">
    <location>
        <begin position="735"/>
        <end position="757"/>
    </location>
</feature>
<dbReference type="Gene3D" id="2.60.40.10">
    <property type="entry name" value="Immunoglobulins"/>
    <property type="match status" value="2"/>
</dbReference>
<feature type="compositionally biased region" description="Low complexity" evidence="2">
    <location>
        <begin position="9"/>
        <end position="23"/>
    </location>
</feature>
<dbReference type="PANTHER" id="PTHR39211:SF1">
    <property type="entry name" value="ABNORMAL SPINDLE-LIKE MICROCEPHALY-ASSOCIATED PROTEIN ASH DOMAIN-CONTAINING PROTEIN"/>
    <property type="match status" value="1"/>
</dbReference>
<protein>
    <submittedName>
        <fullName evidence="3">Uncharacterized protein</fullName>
    </submittedName>
</protein>
<name>A0ABQ8FKJ8_9FUNG</name>
<evidence type="ECO:0000256" key="2">
    <source>
        <dbReference type="SAM" id="MobiDB-lite"/>
    </source>
</evidence>
<dbReference type="Proteomes" id="UP001648503">
    <property type="component" value="Unassembled WGS sequence"/>
</dbReference>
<evidence type="ECO:0000313" key="4">
    <source>
        <dbReference type="Proteomes" id="UP001648503"/>
    </source>
</evidence>
<feature type="region of interest" description="Disordered" evidence="2">
    <location>
        <begin position="1"/>
        <end position="23"/>
    </location>
</feature>
<feature type="region of interest" description="Disordered" evidence="2">
    <location>
        <begin position="1143"/>
        <end position="1178"/>
    </location>
</feature>
<feature type="compositionally biased region" description="Low complexity" evidence="2">
    <location>
        <begin position="3988"/>
        <end position="4002"/>
    </location>
</feature>
<evidence type="ECO:0000313" key="3">
    <source>
        <dbReference type="EMBL" id="KAH6599774.1"/>
    </source>
</evidence>
<feature type="compositionally biased region" description="Basic and acidic residues" evidence="2">
    <location>
        <begin position="1253"/>
        <end position="1264"/>
    </location>
</feature>
<feature type="compositionally biased region" description="Low complexity" evidence="2">
    <location>
        <begin position="198"/>
        <end position="210"/>
    </location>
</feature>
<feature type="region of interest" description="Disordered" evidence="2">
    <location>
        <begin position="1730"/>
        <end position="1771"/>
    </location>
</feature>